<feature type="transmembrane region" description="Helical" evidence="1">
    <location>
        <begin position="43"/>
        <end position="63"/>
    </location>
</feature>
<dbReference type="AlphaFoldDB" id="A0A3T0HX34"/>
<keyword evidence="1" id="KW-1133">Transmembrane helix</keyword>
<dbReference type="RefSeq" id="WP_127486387.1">
    <property type="nucleotide sequence ID" value="NZ_CP022572.1"/>
</dbReference>
<keyword evidence="1" id="KW-0472">Membrane</keyword>
<dbReference type="KEGG" id="nmk:CHR53_10235"/>
<proteinExistence type="predicted"/>
<evidence type="ECO:0000256" key="1">
    <source>
        <dbReference type="SAM" id="Phobius"/>
    </source>
</evidence>
<evidence type="ECO:0000313" key="2">
    <source>
        <dbReference type="EMBL" id="AZU61623.1"/>
    </source>
</evidence>
<evidence type="ECO:0000313" key="3">
    <source>
        <dbReference type="Proteomes" id="UP000282892"/>
    </source>
</evidence>
<gene>
    <name evidence="2" type="ORF">CHR53_10235</name>
</gene>
<protein>
    <recommendedName>
        <fullName evidence="4">BshB3 potential contributor to bacillithiol synthesis</fullName>
    </recommendedName>
</protein>
<dbReference type="OrthoDB" id="2930540at2"/>
<name>A0A3T0HX34_9BACI</name>
<organism evidence="2 3">
    <name type="scientific">Neobacillus mesonae</name>
    <dbReference type="NCBI Taxonomy" id="1193713"/>
    <lineage>
        <taxon>Bacteria</taxon>
        <taxon>Bacillati</taxon>
        <taxon>Bacillota</taxon>
        <taxon>Bacilli</taxon>
        <taxon>Bacillales</taxon>
        <taxon>Bacillaceae</taxon>
        <taxon>Neobacillus</taxon>
    </lineage>
</organism>
<evidence type="ECO:0008006" key="4">
    <source>
        <dbReference type="Google" id="ProtNLM"/>
    </source>
</evidence>
<sequence>MGILTTLVFVVIIIAIIATLLIAGKSDENYRSSTKRNAKNLTLIYAVVIPLSFIVLALFIVFFT</sequence>
<dbReference type="EMBL" id="CP022572">
    <property type="protein sequence ID" value="AZU61623.1"/>
    <property type="molecule type" value="Genomic_DNA"/>
</dbReference>
<reference evidence="2 3" key="1">
    <citation type="submission" date="2017-07" db="EMBL/GenBank/DDBJ databases">
        <title>The complete genome sequence of Bacillus mesonae strain H20-5, an efficient strain improving plant abiotic stress resistance.</title>
        <authorList>
            <person name="Kim S.Y."/>
            <person name="Song H."/>
            <person name="Sang M.K."/>
            <person name="Weon H.-Y."/>
            <person name="Song J."/>
        </authorList>
    </citation>
    <scope>NUCLEOTIDE SEQUENCE [LARGE SCALE GENOMIC DNA]</scope>
    <source>
        <strain evidence="2 3">H20-5</strain>
    </source>
</reference>
<feature type="transmembrane region" description="Helical" evidence="1">
    <location>
        <begin position="6"/>
        <end position="23"/>
    </location>
</feature>
<keyword evidence="3" id="KW-1185">Reference proteome</keyword>
<dbReference type="Proteomes" id="UP000282892">
    <property type="component" value="Chromosome"/>
</dbReference>
<keyword evidence="1" id="KW-0812">Transmembrane</keyword>
<accession>A0A3T0HX34</accession>